<keyword evidence="5" id="KW-1185">Reference proteome</keyword>
<evidence type="ECO:0000313" key="5">
    <source>
        <dbReference type="Proteomes" id="UP000007812"/>
    </source>
</evidence>
<gene>
    <name evidence="4" type="ordered locus">Mcup_0922</name>
</gene>
<dbReference type="GO" id="GO:0005829">
    <property type="term" value="C:cytosol"/>
    <property type="evidence" value="ECO:0007669"/>
    <property type="project" value="TreeGrafter"/>
</dbReference>
<sequence length="185" mass="21508">MPFEFKRMEIPEVVLIISKQFSDSRGYFEELYKESDFKNYVPCNFPQINHSFSKKGVLRGLHFQLNPYAQGKLVTVIFGKIFDVGVDLRVGSPTYKKWVSVELTPGKLLWIPAGFTHGFYALEESHVIYMVTKEFSKDHDSGIIWNDDEINVKWPANDPMLSDKDRNLPRLRESKANFKYNDSLC</sequence>
<dbReference type="AlphaFoldDB" id="F4G2H9"/>
<dbReference type="HOGENOM" id="CLU_090940_1_1_2"/>
<dbReference type="EMBL" id="CP002656">
    <property type="protein sequence ID" value="AEB95027.1"/>
    <property type="molecule type" value="Genomic_DNA"/>
</dbReference>
<comment type="similarity">
    <text evidence="3">Belongs to the dTDP-4-dehydrorhamnose 3,5-epimerase family.</text>
</comment>
<dbReference type="RefSeq" id="WP_013737525.1">
    <property type="nucleotide sequence ID" value="NC_015435.1"/>
</dbReference>
<feature type="active site" description="Proton acceptor" evidence="1">
    <location>
        <position position="62"/>
    </location>
</feature>
<reference evidence="4 5" key="1">
    <citation type="journal article" date="2011" name="J. Bacteriol.">
        <title>Complete genome sequence of Metallosphaera cuprina, a metal sulfide-oxidizing archaeon from a hot spring.</title>
        <authorList>
            <person name="Liu L.J."/>
            <person name="You X.Y."/>
            <person name="Zheng H."/>
            <person name="Wang S."/>
            <person name="Jiang C.Y."/>
            <person name="Liu S.J."/>
        </authorList>
    </citation>
    <scope>NUCLEOTIDE SEQUENCE [LARGE SCALE GENOMIC DNA]</scope>
    <source>
        <strain evidence="4 5">Ar-4</strain>
    </source>
</reference>
<dbReference type="Proteomes" id="UP000007812">
    <property type="component" value="Chromosome"/>
</dbReference>
<dbReference type="eggNOG" id="arCOG04188">
    <property type="taxonomic scope" value="Archaea"/>
</dbReference>
<dbReference type="GO" id="GO:0019305">
    <property type="term" value="P:dTDP-rhamnose biosynthetic process"/>
    <property type="evidence" value="ECO:0007669"/>
    <property type="project" value="UniProtKB-UniRule"/>
</dbReference>
<evidence type="ECO:0000256" key="1">
    <source>
        <dbReference type="PIRSR" id="PIRSR600888-1"/>
    </source>
</evidence>
<dbReference type="Gene3D" id="2.60.120.10">
    <property type="entry name" value="Jelly Rolls"/>
    <property type="match status" value="1"/>
</dbReference>
<dbReference type="UniPathway" id="UPA00124"/>
<dbReference type="PANTHER" id="PTHR21047">
    <property type="entry name" value="DTDP-6-DEOXY-D-GLUCOSE-3,5 EPIMERASE"/>
    <property type="match status" value="1"/>
</dbReference>
<evidence type="ECO:0000256" key="3">
    <source>
        <dbReference type="RuleBase" id="RU364069"/>
    </source>
</evidence>
<dbReference type="GeneID" id="10493113"/>
<proteinExistence type="inferred from homology"/>
<dbReference type="KEGG" id="mcn:Mcup_0922"/>
<organism evidence="4 5">
    <name type="scientific">Metallosphaera cuprina (strain Ar-4)</name>
    <dbReference type="NCBI Taxonomy" id="1006006"/>
    <lineage>
        <taxon>Archaea</taxon>
        <taxon>Thermoproteota</taxon>
        <taxon>Thermoprotei</taxon>
        <taxon>Sulfolobales</taxon>
        <taxon>Sulfolobaceae</taxon>
        <taxon>Metallosphaera</taxon>
    </lineage>
</organism>
<comment type="pathway">
    <text evidence="3">Carbohydrate biosynthesis; dTDP-L-rhamnose biosynthesis.</text>
</comment>
<dbReference type="InterPro" id="IPR011051">
    <property type="entry name" value="RmlC_Cupin_sf"/>
</dbReference>
<keyword evidence="3" id="KW-0413">Isomerase</keyword>
<dbReference type="PATRIC" id="fig|1006006.8.peg.919"/>
<feature type="site" description="Participates in a stacking interaction with the thymidine ring of dTDP-4-oxo-6-deoxyglucose" evidence="2">
    <location>
        <position position="135"/>
    </location>
</feature>
<dbReference type="OrthoDB" id="2990at2157"/>
<feature type="active site" description="Proton donor" evidence="1">
    <location>
        <position position="129"/>
    </location>
</feature>
<dbReference type="EC" id="5.1.3.13" evidence="3"/>
<dbReference type="STRING" id="1006006.Mcup_0922"/>
<dbReference type="NCBIfam" id="TIGR01221">
    <property type="entry name" value="rmlC"/>
    <property type="match status" value="1"/>
</dbReference>
<dbReference type="Pfam" id="PF00908">
    <property type="entry name" value="dTDP_sugar_isom"/>
    <property type="match status" value="1"/>
</dbReference>
<dbReference type="CDD" id="cd00438">
    <property type="entry name" value="cupin_RmlC"/>
    <property type="match status" value="1"/>
</dbReference>
<evidence type="ECO:0000256" key="2">
    <source>
        <dbReference type="PIRSR" id="PIRSR600888-3"/>
    </source>
</evidence>
<dbReference type="PANTHER" id="PTHR21047:SF2">
    <property type="entry name" value="THYMIDINE DIPHOSPHO-4-KETO-RHAMNOSE 3,5-EPIMERASE"/>
    <property type="match status" value="1"/>
</dbReference>
<dbReference type="GO" id="GO:0008830">
    <property type="term" value="F:dTDP-4-dehydrorhamnose 3,5-epimerase activity"/>
    <property type="evidence" value="ECO:0007669"/>
    <property type="project" value="UniProtKB-UniRule"/>
</dbReference>
<accession>F4G2H9</accession>
<comment type="subunit">
    <text evidence="3">Homodimer.</text>
</comment>
<dbReference type="SUPFAM" id="SSF51182">
    <property type="entry name" value="RmlC-like cupins"/>
    <property type="match status" value="1"/>
</dbReference>
<name>F4G2H9_METCR</name>
<dbReference type="GO" id="GO:0000271">
    <property type="term" value="P:polysaccharide biosynthetic process"/>
    <property type="evidence" value="ECO:0007669"/>
    <property type="project" value="TreeGrafter"/>
</dbReference>
<comment type="function">
    <text evidence="3">Catalyzes the epimerization of the C3' and C5'positions of dTDP-6-deoxy-D-xylo-4-hexulose, forming dTDP-6-deoxy-L-lyxo-4-hexulose.</text>
</comment>
<protein>
    <recommendedName>
        <fullName evidence="3">dTDP-4-dehydrorhamnose 3,5-epimerase</fullName>
        <ecNumber evidence="3">5.1.3.13</ecNumber>
    </recommendedName>
    <alternativeName>
        <fullName evidence="3">Thymidine diphospho-4-keto-rhamnose 3,5-epimerase</fullName>
    </alternativeName>
</protein>
<dbReference type="InterPro" id="IPR014710">
    <property type="entry name" value="RmlC-like_jellyroll"/>
</dbReference>
<evidence type="ECO:0000313" key="4">
    <source>
        <dbReference type="EMBL" id="AEB95027.1"/>
    </source>
</evidence>
<dbReference type="InterPro" id="IPR000888">
    <property type="entry name" value="RmlC-like"/>
</dbReference>
<comment type="catalytic activity">
    <reaction evidence="3">
        <text>dTDP-4-dehydro-6-deoxy-alpha-D-glucose = dTDP-4-dehydro-beta-L-rhamnose</text>
        <dbReference type="Rhea" id="RHEA:16969"/>
        <dbReference type="ChEBI" id="CHEBI:57649"/>
        <dbReference type="ChEBI" id="CHEBI:62830"/>
        <dbReference type="EC" id="5.1.3.13"/>
    </reaction>
</comment>